<dbReference type="CDD" id="cd13880">
    <property type="entry name" value="CuRO_2_MaLCC_like"/>
    <property type="match status" value="1"/>
</dbReference>
<feature type="compositionally biased region" description="Low complexity" evidence="5">
    <location>
        <begin position="47"/>
        <end position="77"/>
    </location>
</feature>
<feature type="domain" description="Plastocyanin-like" evidence="7">
    <location>
        <begin position="250"/>
        <end position="386"/>
    </location>
</feature>
<feature type="chain" id="PRO_5028937032" evidence="6">
    <location>
        <begin position="25"/>
        <end position="634"/>
    </location>
</feature>
<evidence type="ECO:0000256" key="1">
    <source>
        <dbReference type="ARBA" id="ARBA00010609"/>
    </source>
</evidence>
<proteinExistence type="inferred from homology"/>
<evidence type="ECO:0000259" key="9">
    <source>
        <dbReference type="Pfam" id="PF07732"/>
    </source>
</evidence>
<keyword evidence="4" id="KW-0186">Copper</keyword>
<comment type="similarity">
    <text evidence="1">Belongs to the multicopper oxidase family.</text>
</comment>
<dbReference type="CDD" id="cd13854">
    <property type="entry name" value="CuRO_1_MaLCC_like"/>
    <property type="match status" value="1"/>
</dbReference>
<organism evidence="10 11">
    <name type="scientific">Metarhizium brunneum</name>
    <dbReference type="NCBI Taxonomy" id="500148"/>
    <lineage>
        <taxon>Eukaryota</taxon>
        <taxon>Fungi</taxon>
        <taxon>Dikarya</taxon>
        <taxon>Ascomycota</taxon>
        <taxon>Pezizomycotina</taxon>
        <taxon>Sordariomycetes</taxon>
        <taxon>Hypocreomycetidae</taxon>
        <taxon>Hypocreales</taxon>
        <taxon>Clavicipitaceae</taxon>
        <taxon>Metarhizium</taxon>
    </lineage>
</organism>
<keyword evidence="11" id="KW-1185">Reference proteome</keyword>
<dbReference type="RefSeq" id="XP_014545210.2">
    <property type="nucleotide sequence ID" value="XM_014689724.2"/>
</dbReference>
<dbReference type="PANTHER" id="PTHR11709:SF145">
    <property type="entry name" value="LCC1"/>
    <property type="match status" value="1"/>
</dbReference>
<keyword evidence="2" id="KW-0479">Metal-binding</keyword>
<feature type="signal peptide" evidence="6">
    <location>
        <begin position="1"/>
        <end position="24"/>
    </location>
</feature>
<dbReference type="InterPro" id="IPR045087">
    <property type="entry name" value="Cu-oxidase_fam"/>
</dbReference>
<evidence type="ECO:0000259" key="8">
    <source>
        <dbReference type="Pfam" id="PF07731"/>
    </source>
</evidence>
<dbReference type="FunFam" id="2.60.40.420:FF:000021">
    <property type="entry name" value="Extracellular dihydrogeodin oxidase/laccase"/>
    <property type="match status" value="1"/>
</dbReference>
<dbReference type="Gene3D" id="2.60.40.420">
    <property type="entry name" value="Cupredoxins - blue copper proteins"/>
    <property type="match status" value="3"/>
</dbReference>
<feature type="domain" description="Plastocyanin-like" evidence="9">
    <location>
        <begin position="125"/>
        <end position="239"/>
    </location>
</feature>
<dbReference type="Pfam" id="PF07732">
    <property type="entry name" value="Cu-oxidase_3"/>
    <property type="match status" value="1"/>
</dbReference>
<evidence type="ECO:0000256" key="5">
    <source>
        <dbReference type="SAM" id="MobiDB-lite"/>
    </source>
</evidence>
<dbReference type="InterPro" id="IPR011707">
    <property type="entry name" value="Cu-oxidase-like_N"/>
</dbReference>
<dbReference type="InterPro" id="IPR011706">
    <property type="entry name" value="Cu-oxidase_C"/>
</dbReference>
<dbReference type="SUPFAM" id="SSF49503">
    <property type="entry name" value="Cupredoxins"/>
    <property type="match status" value="3"/>
</dbReference>
<sequence length="634" mass="69379">MYIPLAKAATLPLLLLSPLQGVLGECSSFETAVTVTVTAKTTTATTNATTTTTSQTTRSTSASATTTAPTPDVTPTYPRLPMFLPDGSSTNSSGVPWGDMNLMTNNYLENPKTGVVRSYEFTVSRGLASADGHPTGVILVNGQFPGPLIEANWGDTIQVTVHNNIFGPEEGVSFHWHGLPQRNKPWEDGVPAVTQCPITSGKSFTYSFEAEFYGTSWYHSHYSAQYSGGLSGPMVIYGPAAKEYDVDIGPIMLSDWYHKPYFTLVEETMAPKAAPEAPRSDNNLINGRNSQDCTGNTNSSQTACGNMFKLSRGKVHRLRLINSGSESIEKFSIDGHVMEVIANDFVPVKPYKTEVVTLGIGQRSDVLVTADGKDSAYWMRSTIPAAACGLNASQLLATAVVYYDDLNTTAVPQSQPWNVTDPQPCLNDLTNSQPILALDPPQPDLLYKMEVQAFQNESKIWLFSFDGQAFRGNYNKPTLQSAAMGNSSFEKEWNVKNTNNAKAVRVYVHNATPLPHPLHLHGFDSYILRQGDGEWDGVTIDFPKNPPRRDVVMVRALGHVVIQFDAANNPGLWPFHCHVAWHASAGFFSQFLVGNDALQKMNTQKTVLQVLNETCLPWGEWTLTNIPNQIDSGL</sequence>
<dbReference type="CDD" id="cd13901">
    <property type="entry name" value="CuRO_3_MaLCC_like"/>
    <property type="match status" value="1"/>
</dbReference>
<keyword evidence="6" id="KW-0732">Signal</keyword>
<name>A0A7D5YV47_9HYPO</name>
<dbReference type="InterPro" id="IPR001117">
    <property type="entry name" value="Cu-oxidase_2nd"/>
</dbReference>
<keyword evidence="3" id="KW-0560">Oxidoreductase</keyword>
<evidence type="ECO:0000256" key="6">
    <source>
        <dbReference type="SAM" id="SignalP"/>
    </source>
</evidence>
<dbReference type="FunFam" id="2.60.40.420:FF:000045">
    <property type="entry name" value="Laccase 2"/>
    <property type="match status" value="1"/>
</dbReference>
<dbReference type="GO" id="GO:0005507">
    <property type="term" value="F:copper ion binding"/>
    <property type="evidence" value="ECO:0007669"/>
    <property type="project" value="InterPro"/>
</dbReference>
<dbReference type="GeneID" id="26241243"/>
<feature type="domain" description="Plastocyanin-like" evidence="8">
    <location>
        <begin position="480"/>
        <end position="595"/>
    </location>
</feature>
<dbReference type="PANTHER" id="PTHR11709">
    <property type="entry name" value="MULTI-COPPER OXIDASE"/>
    <property type="match status" value="1"/>
</dbReference>
<evidence type="ECO:0000313" key="11">
    <source>
        <dbReference type="Proteomes" id="UP000510686"/>
    </source>
</evidence>
<dbReference type="InterPro" id="IPR008972">
    <property type="entry name" value="Cupredoxin"/>
</dbReference>
<dbReference type="GO" id="GO:0016491">
    <property type="term" value="F:oxidoreductase activity"/>
    <property type="evidence" value="ECO:0007669"/>
    <property type="project" value="UniProtKB-KW"/>
</dbReference>
<dbReference type="Proteomes" id="UP000510686">
    <property type="component" value="Chromosome 4"/>
</dbReference>
<dbReference type="EMBL" id="CP058935">
    <property type="protein sequence ID" value="QLI70642.1"/>
    <property type="molecule type" value="Genomic_DNA"/>
</dbReference>
<dbReference type="OrthoDB" id="2121828at2759"/>
<reference evidence="10 11" key="1">
    <citation type="submission" date="2020-07" db="EMBL/GenBank/DDBJ databases">
        <title>Telomere length de novo assembly of all 7 chromosomes of the fungus, Metarhizium brunneum, using a novel assembly pipeline.</title>
        <authorList>
            <person name="Saud z."/>
            <person name="Kortsinoglou A."/>
            <person name="Kouvelis V.N."/>
            <person name="Butt T.M."/>
        </authorList>
    </citation>
    <scope>NUCLEOTIDE SEQUENCE [LARGE SCALE GENOMIC DNA]</scope>
    <source>
        <strain evidence="10 11">4556</strain>
    </source>
</reference>
<dbReference type="KEGG" id="mbrn:26241243"/>
<dbReference type="Pfam" id="PF07731">
    <property type="entry name" value="Cu-oxidase_2"/>
    <property type="match status" value="1"/>
</dbReference>
<evidence type="ECO:0000256" key="4">
    <source>
        <dbReference type="ARBA" id="ARBA00023008"/>
    </source>
</evidence>
<accession>A0A7D5YV47</accession>
<dbReference type="Pfam" id="PF00394">
    <property type="entry name" value="Cu-oxidase"/>
    <property type="match status" value="1"/>
</dbReference>
<protein>
    <submittedName>
        <fullName evidence="10">Oxidoreductase ptaK</fullName>
    </submittedName>
</protein>
<evidence type="ECO:0000256" key="3">
    <source>
        <dbReference type="ARBA" id="ARBA00023002"/>
    </source>
</evidence>
<feature type="region of interest" description="Disordered" evidence="5">
    <location>
        <begin position="47"/>
        <end position="78"/>
    </location>
</feature>
<evidence type="ECO:0000259" key="7">
    <source>
        <dbReference type="Pfam" id="PF00394"/>
    </source>
</evidence>
<gene>
    <name evidence="10" type="primary">ptaK_1</name>
    <name evidence="10" type="ORF">G6M90_00g079010</name>
</gene>
<dbReference type="AlphaFoldDB" id="A0A7D5YV47"/>
<evidence type="ECO:0000313" key="10">
    <source>
        <dbReference type="EMBL" id="QLI70642.1"/>
    </source>
</evidence>
<evidence type="ECO:0000256" key="2">
    <source>
        <dbReference type="ARBA" id="ARBA00022723"/>
    </source>
</evidence>